<comment type="caution">
    <text evidence="1">The sequence shown here is derived from an EMBL/GenBank/DDBJ whole genome shotgun (WGS) entry which is preliminary data.</text>
</comment>
<keyword evidence="2" id="KW-1185">Reference proteome</keyword>
<proteinExistence type="predicted"/>
<sequence length="234" mass="26642">MSRHLWSVIKHEKESLWVEWIAHYRLRDAAIWTVNAKRGAWSWRKMLELRGTLLPHSQLRIGTRESFSLWHDPWHNLGPLILRFPRGPQLTGTAPMATLSVVIEDNMWSWHLITDIAHLEIIQNLPPIHNGCDAITWDSNGGDFTNSVAYHLFRPPGPKLAIWGGYPLRINHGCNILMDTASYVLMGVWRRMTTYSLIAGFPNTALLLSDDTSDSNGLMWSGNVASCGHVPMER</sequence>
<reference evidence="1" key="2">
    <citation type="journal article" date="2024" name="Plant">
        <title>Genomic evolution and insights into agronomic trait innovations of Sesamum species.</title>
        <authorList>
            <person name="Miao H."/>
            <person name="Wang L."/>
            <person name="Qu L."/>
            <person name="Liu H."/>
            <person name="Sun Y."/>
            <person name="Le M."/>
            <person name="Wang Q."/>
            <person name="Wei S."/>
            <person name="Zheng Y."/>
            <person name="Lin W."/>
            <person name="Duan Y."/>
            <person name="Cao H."/>
            <person name="Xiong S."/>
            <person name="Wang X."/>
            <person name="Wei L."/>
            <person name="Li C."/>
            <person name="Ma Q."/>
            <person name="Ju M."/>
            <person name="Zhao R."/>
            <person name="Li G."/>
            <person name="Mu C."/>
            <person name="Tian Q."/>
            <person name="Mei H."/>
            <person name="Zhang T."/>
            <person name="Gao T."/>
            <person name="Zhang H."/>
        </authorList>
    </citation>
    <scope>NUCLEOTIDE SEQUENCE</scope>
    <source>
        <strain evidence="1">K16</strain>
    </source>
</reference>
<reference evidence="1" key="1">
    <citation type="submission" date="2020-06" db="EMBL/GenBank/DDBJ databases">
        <authorList>
            <person name="Li T."/>
            <person name="Hu X."/>
            <person name="Zhang T."/>
            <person name="Song X."/>
            <person name="Zhang H."/>
            <person name="Dai N."/>
            <person name="Sheng W."/>
            <person name="Hou X."/>
            <person name="Wei L."/>
        </authorList>
    </citation>
    <scope>NUCLEOTIDE SEQUENCE</scope>
    <source>
        <strain evidence="1">K16</strain>
        <tissue evidence="1">Leaf</tissue>
    </source>
</reference>
<gene>
    <name evidence="1" type="ORF">Sango_3091300</name>
</gene>
<protein>
    <submittedName>
        <fullName evidence="1">Uncharacterized protein</fullName>
    </submittedName>
</protein>
<organism evidence="1 2">
    <name type="scientific">Sesamum angolense</name>
    <dbReference type="NCBI Taxonomy" id="2727404"/>
    <lineage>
        <taxon>Eukaryota</taxon>
        <taxon>Viridiplantae</taxon>
        <taxon>Streptophyta</taxon>
        <taxon>Embryophyta</taxon>
        <taxon>Tracheophyta</taxon>
        <taxon>Spermatophyta</taxon>
        <taxon>Magnoliopsida</taxon>
        <taxon>eudicotyledons</taxon>
        <taxon>Gunneridae</taxon>
        <taxon>Pentapetalae</taxon>
        <taxon>asterids</taxon>
        <taxon>lamiids</taxon>
        <taxon>Lamiales</taxon>
        <taxon>Pedaliaceae</taxon>
        <taxon>Sesamum</taxon>
    </lineage>
</organism>
<accession>A0AAE1TAK1</accession>
<dbReference type="AlphaFoldDB" id="A0AAE1TAK1"/>
<evidence type="ECO:0000313" key="1">
    <source>
        <dbReference type="EMBL" id="KAK4384107.1"/>
    </source>
</evidence>
<dbReference type="EMBL" id="JACGWL010000315">
    <property type="protein sequence ID" value="KAK4384107.1"/>
    <property type="molecule type" value="Genomic_DNA"/>
</dbReference>
<dbReference type="Proteomes" id="UP001289374">
    <property type="component" value="Unassembled WGS sequence"/>
</dbReference>
<name>A0AAE1TAK1_9LAMI</name>
<evidence type="ECO:0000313" key="2">
    <source>
        <dbReference type="Proteomes" id="UP001289374"/>
    </source>
</evidence>